<name>A0A369XK68_9PROT</name>
<sequence length="153" mass="16998">MSNQLTFYDLRWPKARQSRLQLVLTMLDRVVDWAAFERAVDAAIHYPRPGNGRRPVSLGAMLRIHVVAWLTGANDRQAEELLIDSPSVCSFCRVDDAGPRPPDAETIGNFRRRLAKAGLESIVHEYVGAPLAKQGASLTPGQIIEPRWSGPLL</sequence>
<dbReference type="Pfam" id="PF05598">
    <property type="entry name" value="DUF772"/>
    <property type="match status" value="1"/>
</dbReference>
<evidence type="ECO:0000259" key="1">
    <source>
        <dbReference type="Pfam" id="PF05598"/>
    </source>
</evidence>
<proteinExistence type="predicted"/>
<dbReference type="AlphaFoldDB" id="A0A369XK68"/>
<dbReference type="InterPro" id="IPR008490">
    <property type="entry name" value="Transposase_InsH_N"/>
</dbReference>
<gene>
    <name evidence="2" type="ORF">DVS81_10740</name>
</gene>
<organism evidence="2 3">
    <name type="scientific">Candidatus Accumulibacter meliphilus</name>
    <dbReference type="NCBI Taxonomy" id="2211374"/>
    <lineage>
        <taxon>Bacteria</taxon>
        <taxon>Pseudomonadati</taxon>
        <taxon>Pseudomonadota</taxon>
        <taxon>Betaproteobacteria</taxon>
        <taxon>Candidatus Accumulibacter</taxon>
    </lineage>
</organism>
<evidence type="ECO:0000313" key="3">
    <source>
        <dbReference type="Proteomes" id="UP000253831"/>
    </source>
</evidence>
<dbReference type="PANTHER" id="PTHR35604:SF2">
    <property type="entry name" value="TRANSPOSASE INSH FOR INSERTION SEQUENCE ELEMENT IS5A-RELATED"/>
    <property type="match status" value="1"/>
</dbReference>
<feature type="domain" description="Transposase InsH N-terminal" evidence="1">
    <location>
        <begin position="23"/>
        <end position="113"/>
    </location>
</feature>
<comment type="caution">
    <text evidence="2">The sequence shown here is derived from an EMBL/GenBank/DDBJ whole genome shotgun (WGS) entry which is preliminary data.</text>
</comment>
<protein>
    <submittedName>
        <fullName evidence="2">Transposase</fullName>
    </submittedName>
</protein>
<dbReference type="EMBL" id="QPGA01000018">
    <property type="protein sequence ID" value="RDE50521.1"/>
    <property type="molecule type" value="Genomic_DNA"/>
</dbReference>
<accession>A0A369XK68</accession>
<dbReference type="PANTHER" id="PTHR35604">
    <property type="entry name" value="TRANSPOSASE INSH FOR INSERTION SEQUENCE ELEMENT IS5A-RELATED"/>
    <property type="match status" value="1"/>
</dbReference>
<dbReference type="Proteomes" id="UP000253831">
    <property type="component" value="Unassembled WGS sequence"/>
</dbReference>
<evidence type="ECO:0000313" key="2">
    <source>
        <dbReference type="EMBL" id="RDE50521.1"/>
    </source>
</evidence>
<reference evidence="2 3" key="1">
    <citation type="submission" date="2018-05" db="EMBL/GenBank/DDBJ databases">
        <title>Integrated omic analyses show evidence that a Ca. Accumulibacter phosphatis strain performs denitrification under micro-aerobic conditions.</title>
        <authorList>
            <person name="Camejo P.Y."/>
            <person name="Katherine M.D."/>
            <person name="Daniel N.R."/>
        </authorList>
    </citation>
    <scope>NUCLEOTIDE SEQUENCE [LARGE SCALE GENOMIC DNA]</scope>
    <source>
        <strain evidence="2">UW-LDO-IC</strain>
    </source>
</reference>